<evidence type="ECO:0000256" key="3">
    <source>
        <dbReference type="ARBA" id="ARBA00023235"/>
    </source>
</evidence>
<dbReference type="OrthoDB" id="25767at2759"/>
<dbReference type="PANTHER" id="PTHR11142">
    <property type="entry name" value="PSEUDOURIDYLATE SYNTHASE"/>
    <property type="match status" value="1"/>
</dbReference>
<dbReference type="Proteomes" id="UP000030746">
    <property type="component" value="Unassembled WGS sequence"/>
</dbReference>
<dbReference type="InterPro" id="IPR020097">
    <property type="entry name" value="PsdUridine_synth_TruA_a/b_dom"/>
</dbReference>
<comment type="catalytic activity">
    <reaction evidence="4">
        <text>uridine(38/39/40) in tRNA = pseudouridine(38/39/40) in tRNA</text>
        <dbReference type="Rhea" id="RHEA:22376"/>
        <dbReference type="Rhea" id="RHEA-COMP:10085"/>
        <dbReference type="Rhea" id="RHEA-COMP:10087"/>
        <dbReference type="ChEBI" id="CHEBI:65314"/>
        <dbReference type="ChEBI" id="CHEBI:65315"/>
        <dbReference type="EC" id="5.4.99.12"/>
    </reaction>
</comment>
<dbReference type="GO" id="GO:0005634">
    <property type="term" value="C:nucleus"/>
    <property type="evidence" value="ECO:0007669"/>
    <property type="project" value="TreeGrafter"/>
</dbReference>
<comment type="similarity">
    <text evidence="1 4">Belongs to the tRNA pseudouridine synthase TruA family.</text>
</comment>
<dbReference type="GO" id="GO:0005737">
    <property type="term" value="C:cytoplasm"/>
    <property type="evidence" value="ECO:0007669"/>
    <property type="project" value="TreeGrafter"/>
</dbReference>
<sequence>MCELTVAGKAFLWHQIRCIVGVLILVGQGKEDPSIIDELLDIEKHPRKPQYNMASYIPLVLFDCQYEDVEWIYSEESHINNIKHLQDMWSQNSIKTTMIKRMLDSLGEKQIQNSSGTIPCPKLPIQSNWLIDIKDSKHIPLLTRPTSESLEEKVKSAKMRKLQN</sequence>
<dbReference type="GO" id="GO:0031119">
    <property type="term" value="P:tRNA pseudouridine synthesis"/>
    <property type="evidence" value="ECO:0007669"/>
    <property type="project" value="TreeGrafter"/>
</dbReference>
<dbReference type="EMBL" id="KB202293">
    <property type="protein sequence ID" value="ESO90936.1"/>
    <property type="molecule type" value="Genomic_DNA"/>
</dbReference>
<keyword evidence="3 4" id="KW-0413">Isomerase</keyword>
<evidence type="ECO:0000256" key="1">
    <source>
        <dbReference type="ARBA" id="ARBA00009375"/>
    </source>
</evidence>
<evidence type="ECO:0000313" key="6">
    <source>
        <dbReference type="EMBL" id="ESO90936.1"/>
    </source>
</evidence>
<dbReference type="KEGG" id="lgi:LOTGIDRAFT_176790"/>
<dbReference type="InterPro" id="IPR020095">
    <property type="entry name" value="PsdUridine_synth_TruA_C"/>
</dbReference>
<evidence type="ECO:0000256" key="4">
    <source>
        <dbReference type="RuleBase" id="RU003792"/>
    </source>
</evidence>
<dbReference type="InterPro" id="IPR001406">
    <property type="entry name" value="PsdUridine_synth_TruA"/>
</dbReference>
<dbReference type="GO" id="GO:0003723">
    <property type="term" value="F:RNA binding"/>
    <property type="evidence" value="ECO:0007669"/>
    <property type="project" value="InterPro"/>
</dbReference>
<dbReference type="GeneID" id="20244003"/>
<keyword evidence="7" id="KW-1185">Reference proteome</keyword>
<evidence type="ECO:0000259" key="5">
    <source>
        <dbReference type="Pfam" id="PF01416"/>
    </source>
</evidence>
<dbReference type="Pfam" id="PF01416">
    <property type="entry name" value="PseudoU_synth_1"/>
    <property type="match status" value="1"/>
</dbReference>
<name>V4ACC0_LOTGI</name>
<accession>V4ACC0</accession>
<dbReference type="AlphaFoldDB" id="V4ACC0"/>
<evidence type="ECO:0000313" key="7">
    <source>
        <dbReference type="Proteomes" id="UP000030746"/>
    </source>
</evidence>
<feature type="domain" description="Pseudouridine synthase I TruA alpha/beta" evidence="5">
    <location>
        <begin position="3"/>
        <end position="67"/>
    </location>
</feature>
<dbReference type="SUPFAM" id="SSF55120">
    <property type="entry name" value="Pseudouridine synthase"/>
    <property type="match status" value="1"/>
</dbReference>
<protein>
    <recommendedName>
        <fullName evidence="4">tRNA pseudouridine synthase</fullName>
        <ecNumber evidence="4">5.4.99.12</ecNumber>
    </recommendedName>
</protein>
<dbReference type="STRING" id="225164.V4ACC0"/>
<dbReference type="Gene3D" id="3.30.70.660">
    <property type="entry name" value="Pseudouridine synthase I, catalytic domain, C-terminal subdomain"/>
    <property type="match status" value="1"/>
</dbReference>
<organism evidence="6 7">
    <name type="scientific">Lottia gigantea</name>
    <name type="common">Giant owl limpet</name>
    <dbReference type="NCBI Taxonomy" id="225164"/>
    <lineage>
        <taxon>Eukaryota</taxon>
        <taxon>Metazoa</taxon>
        <taxon>Spiralia</taxon>
        <taxon>Lophotrochozoa</taxon>
        <taxon>Mollusca</taxon>
        <taxon>Gastropoda</taxon>
        <taxon>Patellogastropoda</taxon>
        <taxon>Lottioidea</taxon>
        <taxon>Lottiidae</taxon>
        <taxon>Lottia</taxon>
    </lineage>
</organism>
<proteinExistence type="inferred from homology"/>
<reference evidence="6 7" key="1">
    <citation type="journal article" date="2013" name="Nature">
        <title>Insights into bilaterian evolution from three spiralian genomes.</title>
        <authorList>
            <person name="Simakov O."/>
            <person name="Marletaz F."/>
            <person name="Cho S.J."/>
            <person name="Edsinger-Gonzales E."/>
            <person name="Havlak P."/>
            <person name="Hellsten U."/>
            <person name="Kuo D.H."/>
            <person name="Larsson T."/>
            <person name="Lv J."/>
            <person name="Arendt D."/>
            <person name="Savage R."/>
            <person name="Osoegawa K."/>
            <person name="de Jong P."/>
            <person name="Grimwood J."/>
            <person name="Chapman J.A."/>
            <person name="Shapiro H."/>
            <person name="Aerts A."/>
            <person name="Otillar R.P."/>
            <person name="Terry A.Y."/>
            <person name="Boore J.L."/>
            <person name="Grigoriev I.V."/>
            <person name="Lindberg D.R."/>
            <person name="Seaver E.C."/>
            <person name="Weisblat D.A."/>
            <person name="Putnam N.H."/>
            <person name="Rokhsar D.S."/>
        </authorList>
    </citation>
    <scope>NUCLEOTIDE SEQUENCE [LARGE SCALE GENOMIC DNA]</scope>
</reference>
<dbReference type="GO" id="GO:0160147">
    <property type="term" value="F:tRNA pseudouridine(38-40) synthase activity"/>
    <property type="evidence" value="ECO:0007669"/>
    <property type="project" value="UniProtKB-EC"/>
</dbReference>
<dbReference type="RefSeq" id="XP_009058376.1">
    <property type="nucleotide sequence ID" value="XM_009060128.1"/>
</dbReference>
<dbReference type="GO" id="GO:1990481">
    <property type="term" value="P:mRNA pseudouridine synthesis"/>
    <property type="evidence" value="ECO:0007669"/>
    <property type="project" value="TreeGrafter"/>
</dbReference>
<evidence type="ECO:0000256" key="2">
    <source>
        <dbReference type="ARBA" id="ARBA00022694"/>
    </source>
</evidence>
<gene>
    <name evidence="6" type="ORF">LOTGIDRAFT_176790</name>
</gene>
<keyword evidence="2 4" id="KW-0819">tRNA processing</keyword>
<dbReference type="EC" id="5.4.99.12" evidence="4"/>
<dbReference type="PANTHER" id="PTHR11142:SF5">
    <property type="entry name" value="TRNA PSEUDOURIDINE(38_39) SYNTHASE"/>
    <property type="match status" value="1"/>
</dbReference>
<dbReference type="HOGENOM" id="CLU_1790313_0_0_1"/>
<dbReference type="CTD" id="20244003"/>
<dbReference type="InterPro" id="IPR020103">
    <property type="entry name" value="PsdUridine_synth_cat_dom_sf"/>
</dbReference>